<dbReference type="InterPro" id="IPR003661">
    <property type="entry name" value="HisK_dim/P_dom"/>
</dbReference>
<dbReference type="PRINTS" id="PR00344">
    <property type="entry name" value="BCTRLSENSOR"/>
</dbReference>
<comment type="caution">
    <text evidence="13">The sequence shown here is derived from an EMBL/GenBank/DDBJ whole genome shotgun (WGS) entry which is preliminary data.</text>
</comment>
<evidence type="ECO:0000256" key="7">
    <source>
        <dbReference type="ARBA" id="ARBA00022741"/>
    </source>
</evidence>
<dbReference type="Gene3D" id="1.10.287.130">
    <property type="match status" value="1"/>
</dbReference>
<dbReference type="GO" id="GO:0000155">
    <property type="term" value="F:phosphorelay sensor kinase activity"/>
    <property type="evidence" value="ECO:0007669"/>
    <property type="project" value="InterPro"/>
</dbReference>
<dbReference type="Proteomes" id="UP000004507">
    <property type="component" value="Unassembled WGS sequence"/>
</dbReference>
<gene>
    <name evidence="13" type="ORF">SKA53_04763</name>
</gene>
<name>A3V646_9RHOB</name>
<dbReference type="SUPFAM" id="SSF55874">
    <property type="entry name" value="ATPase domain of HSP90 chaperone/DNA topoisomerase II/histidine kinase"/>
    <property type="match status" value="1"/>
</dbReference>
<dbReference type="RefSeq" id="WP_007204908.1">
    <property type="nucleotide sequence ID" value="NZ_CH672414.1"/>
</dbReference>
<dbReference type="PROSITE" id="PS50109">
    <property type="entry name" value="HIS_KIN"/>
    <property type="match status" value="1"/>
</dbReference>
<dbReference type="PANTHER" id="PTHR45453:SF1">
    <property type="entry name" value="PHOSPHATE REGULON SENSOR PROTEIN PHOR"/>
    <property type="match status" value="1"/>
</dbReference>
<dbReference type="CDD" id="cd00082">
    <property type="entry name" value="HisKA"/>
    <property type="match status" value="1"/>
</dbReference>
<keyword evidence="6" id="KW-0808">Transferase</keyword>
<evidence type="ECO:0000313" key="14">
    <source>
        <dbReference type="Proteomes" id="UP000004507"/>
    </source>
</evidence>
<evidence type="ECO:0000256" key="3">
    <source>
        <dbReference type="ARBA" id="ARBA00012438"/>
    </source>
</evidence>
<comment type="subcellular location">
    <subcellularLocation>
        <location evidence="2">Cell membrane</location>
    </subcellularLocation>
</comment>
<evidence type="ECO:0000256" key="6">
    <source>
        <dbReference type="ARBA" id="ARBA00022679"/>
    </source>
</evidence>
<evidence type="ECO:0000256" key="11">
    <source>
        <dbReference type="ARBA" id="ARBA00023136"/>
    </source>
</evidence>
<dbReference type="GO" id="GO:0005886">
    <property type="term" value="C:plasma membrane"/>
    <property type="evidence" value="ECO:0007669"/>
    <property type="project" value="UniProtKB-SubCell"/>
</dbReference>
<keyword evidence="14" id="KW-1185">Reference proteome</keyword>
<keyword evidence="4" id="KW-1003">Cell membrane</keyword>
<dbReference type="InterPro" id="IPR036097">
    <property type="entry name" value="HisK_dim/P_sf"/>
</dbReference>
<dbReference type="Pfam" id="PF00512">
    <property type="entry name" value="HisKA"/>
    <property type="match status" value="1"/>
</dbReference>
<dbReference type="AlphaFoldDB" id="A3V646"/>
<evidence type="ECO:0000256" key="8">
    <source>
        <dbReference type="ARBA" id="ARBA00022777"/>
    </source>
</evidence>
<dbReference type="Pfam" id="PF02518">
    <property type="entry name" value="HATPase_c"/>
    <property type="match status" value="1"/>
</dbReference>
<sequence length="349" mass="38067">MKGPVLTETTLSLIAAIPMPVLVIGQDERIRATNPALDLILGRDLTGKHHITALRQPGVIDAIARVRGSGRAASVRFVFRDRDKDTPYLVHITAAGQDIVLCFEDQSAAEDVGKMRRDFVANVSHELRTPLTALLGFIETLGGAARDDATARARFLGIMAHEAERMTRLVDDLLSLSRVEEDERVRPRELVDLCGLLASVIKGLEPQAAAADVTVRLDLARDVMRVPSDAGQLTQVFANLIENGIKYGGSGKELVVTLHEPTNHLRLRGQGVQISVTDKGDGIASHHIARLTERFYRVDTHRSREVGGTGLGLAIVKHIVNRHRGHLLIESELGQGTRVSIFLPVESLS</sequence>
<feature type="domain" description="Histidine kinase" evidence="12">
    <location>
        <begin position="122"/>
        <end position="347"/>
    </location>
</feature>
<reference evidence="13 14" key="1">
    <citation type="submission" date="2006-01" db="EMBL/GenBank/DDBJ databases">
        <authorList>
            <person name="Hagstrom A."/>
            <person name="Ferriera S."/>
            <person name="Johnson J."/>
            <person name="Kravitz S."/>
            <person name="Halpern A."/>
            <person name="Remington K."/>
            <person name="Beeson K."/>
            <person name="Tran B."/>
            <person name="Rogers Y.-H."/>
            <person name="Friedman R."/>
            <person name="Venter J.C."/>
        </authorList>
    </citation>
    <scope>NUCLEOTIDE SEQUENCE [LARGE SCALE GENOMIC DNA]</scope>
    <source>
        <strain evidence="13 14">SKA53</strain>
    </source>
</reference>
<dbReference type="GO" id="GO:0016036">
    <property type="term" value="P:cellular response to phosphate starvation"/>
    <property type="evidence" value="ECO:0007669"/>
    <property type="project" value="TreeGrafter"/>
</dbReference>
<evidence type="ECO:0000313" key="13">
    <source>
        <dbReference type="EMBL" id="EAQ06370.1"/>
    </source>
</evidence>
<keyword evidence="7" id="KW-0547">Nucleotide-binding</keyword>
<dbReference type="SUPFAM" id="SSF47384">
    <property type="entry name" value="Homodimeric domain of signal transducing histidine kinase"/>
    <property type="match status" value="1"/>
</dbReference>
<dbReference type="SMART" id="SM00387">
    <property type="entry name" value="HATPase_c"/>
    <property type="match status" value="1"/>
</dbReference>
<dbReference type="PANTHER" id="PTHR45453">
    <property type="entry name" value="PHOSPHATE REGULON SENSOR PROTEIN PHOR"/>
    <property type="match status" value="1"/>
</dbReference>
<evidence type="ECO:0000256" key="1">
    <source>
        <dbReference type="ARBA" id="ARBA00000085"/>
    </source>
</evidence>
<evidence type="ECO:0000256" key="10">
    <source>
        <dbReference type="ARBA" id="ARBA00023012"/>
    </source>
</evidence>
<dbReference type="Gene3D" id="3.30.565.10">
    <property type="entry name" value="Histidine kinase-like ATPase, C-terminal domain"/>
    <property type="match status" value="1"/>
</dbReference>
<evidence type="ECO:0000256" key="5">
    <source>
        <dbReference type="ARBA" id="ARBA00022553"/>
    </source>
</evidence>
<evidence type="ECO:0000256" key="9">
    <source>
        <dbReference type="ARBA" id="ARBA00022840"/>
    </source>
</evidence>
<keyword evidence="11" id="KW-0472">Membrane</keyword>
<keyword evidence="9" id="KW-0067">ATP-binding</keyword>
<dbReference type="InterPro" id="IPR036890">
    <property type="entry name" value="HATPase_C_sf"/>
</dbReference>
<dbReference type="EC" id="2.7.13.3" evidence="3"/>
<dbReference type="OrthoDB" id="9813151at2"/>
<accession>A3V646</accession>
<dbReference type="GO" id="GO:0005524">
    <property type="term" value="F:ATP binding"/>
    <property type="evidence" value="ECO:0007669"/>
    <property type="project" value="UniProtKB-KW"/>
</dbReference>
<keyword evidence="8 13" id="KW-0418">Kinase</keyword>
<dbReference type="SMART" id="SM00388">
    <property type="entry name" value="HisKA"/>
    <property type="match status" value="1"/>
</dbReference>
<dbReference type="STRING" id="314232.SKA53_04763"/>
<evidence type="ECO:0000256" key="2">
    <source>
        <dbReference type="ARBA" id="ARBA00004236"/>
    </source>
</evidence>
<keyword evidence="10" id="KW-0902">Two-component regulatory system</keyword>
<comment type="catalytic activity">
    <reaction evidence="1">
        <text>ATP + protein L-histidine = ADP + protein N-phospho-L-histidine.</text>
        <dbReference type="EC" id="2.7.13.3"/>
    </reaction>
</comment>
<dbReference type="InterPro" id="IPR003594">
    <property type="entry name" value="HATPase_dom"/>
</dbReference>
<organism evidence="13 14">
    <name type="scientific">Yoonia vestfoldensis SKA53</name>
    <dbReference type="NCBI Taxonomy" id="314232"/>
    <lineage>
        <taxon>Bacteria</taxon>
        <taxon>Pseudomonadati</taxon>
        <taxon>Pseudomonadota</taxon>
        <taxon>Alphaproteobacteria</taxon>
        <taxon>Rhodobacterales</taxon>
        <taxon>Paracoccaceae</taxon>
        <taxon>Yoonia</taxon>
    </lineage>
</organism>
<dbReference type="FunFam" id="3.30.565.10:FF:000006">
    <property type="entry name" value="Sensor histidine kinase WalK"/>
    <property type="match status" value="1"/>
</dbReference>
<proteinExistence type="predicted"/>
<evidence type="ECO:0000259" key="12">
    <source>
        <dbReference type="PROSITE" id="PS50109"/>
    </source>
</evidence>
<dbReference type="FunFam" id="1.10.287.130:FF:000008">
    <property type="entry name" value="Two-component sensor histidine kinase"/>
    <property type="match status" value="1"/>
</dbReference>
<dbReference type="eggNOG" id="COG5002">
    <property type="taxonomic scope" value="Bacteria"/>
</dbReference>
<dbReference type="HOGENOM" id="CLU_000445_89_2_5"/>
<dbReference type="GO" id="GO:0004721">
    <property type="term" value="F:phosphoprotein phosphatase activity"/>
    <property type="evidence" value="ECO:0007669"/>
    <property type="project" value="TreeGrafter"/>
</dbReference>
<dbReference type="InterPro" id="IPR005467">
    <property type="entry name" value="His_kinase_dom"/>
</dbReference>
<keyword evidence="5" id="KW-0597">Phosphoprotein</keyword>
<evidence type="ECO:0000256" key="4">
    <source>
        <dbReference type="ARBA" id="ARBA00022475"/>
    </source>
</evidence>
<protein>
    <recommendedName>
        <fullName evidence="3">histidine kinase</fullName>
        <ecNumber evidence="3">2.7.13.3</ecNumber>
    </recommendedName>
</protein>
<dbReference type="EMBL" id="AAMS01000005">
    <property type="protein sequence ID" value="EAQ06370.1"/>
    <property type="molecule type" value="Genomic_DNA"/>
</dbReference>
<dbReference type="InterPro" id="IPR004358">
    <property type="entry name" value="Sig_transdc_His_kin-like_C"/>
</dbReference>
<dbReference type="InterPro" id="IPR050351">
    <property type="entry name" value="BphY/WalK/GraS-like"/>
</dbReference>